<evidence type="ECO:0000313" key="2">
    <source>
        <dbReference type="EMBL" id="KAJ3483313.1"/>
    </source>
</evidence>
<feature type="region of interest" description="Disordered" evidence="1">
    <location>
        <begin position="597"/>
        <end position="617"/>
    </location>
</feature>
<feature type="region of interest" description="Disordered" evidence="1">
    <location>
        <begin position="323"/>
        <end position="582"/>
    </location>
</feature>
<feature type="compositionally biased region" description="Low complexity" evidence="1">
    <location>
        <begin position="109"/>
        <end position="118"/>
    </location>
</feature>
<proteinExistence type="predicted"/>
<evidence type="ECO:0000256" key="1">
    <source>
        <dbReference type="SAM" id="MobiDB-lite"/>
    </source>
</evidence>
<feature type="compositionally biased region" description="Low complexity" evidence="1">
    <location>
        <begin position="529"/>
        <end position="539"/>
    </location>
</feature>
<feature type="compositionally biased region" description="Basic and acidic residues" evidence="1">
    <location>
        <begin position="425"/>
        <end position="460"/>
    </location>
</feature>
<dbReference type="Proteomes" id="UP001212997">
    <property type="component" value="Unassembled WGS sequence"/>
</dbReference>
<dbReference type="AlphaFoldDB" id="A0AAD5V1M6"/>
<name>A0AAD5V1M6_9APHY</name>
<feature type="compositionally biased region" description="Basic and acidic residues" evidence="1">
    <location>
        <begin position="1024"/>
        <end position="1034"/>
    </location>
</feature>
<feature type="region of interest" description="Disordered" evidence="1">
    <location>
        <begin position="1"/>
        <end position="58"/>
    </location>
</feature>
<keyword evidence="3" id="KW-1185">Reference proteome</keyword>
<feature type="compositionally biased region" description="Polar residues" evidence="1">
    <location>
        <begin position="25"/>
        <end position="36"/>
    </location>
</feature>
<feature type="compositionally biased region" description="Basic and acidic residues" evidence="1">
    <location>
        <begin position="504"/>
        <end position="513"/>
    </location>
</feature>
<feature type="compositionally biased region" description="Polar residues" evidence="1">
    <location>
        <begin position="547"/>
        <end position="562"/>
    </location>
</feature>
<evidence type="ECO:0000313" key="3">
    <source>
        <dbReference type="Proteomes" id="UP001212997"/>
    </source>
</evidence>
<feature type="compositionally biased region" description="Basic and acidic residues" evidence="1">
    <location>
        <begin position="392"/>
        <end position="417"/>
    </location>
</feature>
<feature type="compositionally biased region" description="Polar residues" evidence="1">
    <location>
        <begin position="246"/>
        <end position="268"/>
    </location>
</feature>
<comment type="caution">
    <text evidence="2">The sequence shown here is derived from an EMBL/GenBank/DDBJ whole genome shotgun (WGS) entry which is preliminary data.</text>
</comment>
<feature type="compositionally biased region" description="Basic and acidic residues" evidence="1">
    <location>
        <begin position="362"/>
        <end position="379"/>
    </location>
</feature>
<sequence>MKAEPLSPVLQTPWNNGGPYRKHSNSVSSRNGSFHSKYQGYHRSRSPSNSPPRGRKGLPVFKNLSWVRPPTPPKEATTTAPNVSLLARIEPASDSLLHRLNLSDPAEASTSTSDPSTSVPKPVRPQTAQEIEAEAFAEMLIRESEAVMIRQAQEKLEAESSECHPKPEESEDVAPLAASNDVSTVSMHVEDTAIEAKPPPRLSPEEVPTASTEADNKSDLSLPINDQPLRAASPRQPDEKPVDFTATDTPISKDIPQNKTYTSPSWGSRQPELVEQARRLFLSIIVKKVQYHAPQATIQKIEEKALPLLTDDRCSELMKLAMDAKEQMRSRSKRGASQEREREREGDQAPARRDSRGRKRPHSTDHIRNHTRGGDKPDDISYWERGSWSSHARGDRSYGSRERGRDLTRPASDERFHGRNPVRGRSRESRIDECRPVTREPSLRDNMRDDSHIEPVEKGMPKKARRSRSRSPPEGVSRPTKRARSKSPVLSALQPSRSPISEVARMDKKDDMVVPRTPSRSAVTPPPTKKATPKMPKAMRVGLSTPAIESSLSGTSAASVASGQGAPVSEDHVESNETELGLSGAPEMHVDVADQPMTNQDESKSTGADVDDHDPGQPEVVVTASEAELAAVLLGDAEKECLRSSPMDISDLPPSDDVPPVATIELAQPMVVEPVQRAETSLPLETEKVTEKPTLISSDEMIPEELGTEPQTLNPLSVAESSNLITPPVPDVEMTTLEEEDVRSSPQPEPEPVVVVPQETQPQGDDGHEELTVYDEVQAEEEMQIDSHVDEENAVPSVPEGNTEISSEVAEQDTSSNHRYTRPVPGFWFASVGKSNPDIVDNEFYVDEELASAALRWGRRDISFESSIHPHYYHYRYHRSVSESANERRHIALYLLCLPVEEVNAVNEKLDRMATPERVTEAMCTIGTQWPKKGKLIVQFNEGDDNEKTWMPLEFKPGEPLEVSGYIQPGLNKARMIQLDRMDDRIFILYATHVSKEDQQEYAGRTSTSEKNGRQVPSRKGKERQRNTPEADGT</sequence>
<reference evidence="2" key="1">
    <citation type="submission" date="2022-07" db="EMBL/GenBank/DDBJ databases">
        <title>Genome Sequence of Physisporinus lineatus.</title>
        <authorList>
            <person name="Buettner E."/>
        </authorList>
    </citation>
    <scope>NUCLEOTIDE SEQUENCE</scope>
    <source>
        <strain evidence="2">VT162</strain>
    </source>
</reference>
<organism evidence="2 3">
    <name type="scientific">Meripilus lineatus</name>
    <dbReference type="NCBI Taxonomy" id="2056292"/>
    <lineage>
        <taxon>Eukaryota</taxon>
        <taxon>Fungi</taxon>
        <taxon>Dikarya</taxon>
        <taxon>Basidiomycota</taxon>
        <taxon>Agaricomycotina</taxon>
        <taxon>Agaricomycetes</taxon>
        <taxon>Polyporales</taxon>
        <taxon>Meripilaceae</taxon>
        <taxon>Meripilus</taxon>
    </lineage>
</organism>
<dbReference type="EMBL" id="JANAWD010000233">
    <property type="protein sequence ID" value="KAJ3483313.1"/>
    <property type="molecule type" value="Genomic_DNA"/>
</dbReference>
<feature type="region of interest" description="Disordered" evidence="1">
    <location>
        <begin position="998"/>
        <end position="1034"/>
    </location>
</feature>
<gene>
    <name evidence="2" type="ORF">NLI96_g6396</name>
</gene>
<feature type="region of interest" description="Disordered" evidence="1">
    <location>
        <begin position="678"/>
        <end position="702"/>
    </location>
</feature>
<accession>A0AAD5V1M6</accession>
<protein>
    <submittedName>
        <fullName evidence="2">Uncharacterized protein</fullName>
    </submittedName>
</protein>
<feature type="region of interest" description="Disordered" evidence="1">
    <location>
        <begin position="791"/>
        <end position="817"/>
    </location>
</feature>
<feature type="region of interest" description="Disordered" evidence="1">
    <location>
        <begin position="153"/>
        <end position="270"/>
    </location>
</feature>
<feature type="compositionally biased region" description="Basic and acidic residues" evidence="1">
    <location>
        <begin position="153"/>
        <end position="168"/>
    </location>
</feature>
<feature type="region of interest" description="Disordered" evidence="1">
    <location>
        <begin position="105"/>
        <end position="127"/>
    </location>
</feature>
<feature type="compositionally biased region" description="Basic and acidic residues" evidence="1">
    <location>
        <begin position="336"/>
        <end position="354"/>
    </location>
</feature>